<keyword evidence="3" id="KW-1185">Reference proteome</keyword>
<dbReference type="AlphaFoldDB" id="A0A6G1DB17"/>
<evidence type="ECO:0000313" key="3">
    <source>
        <dbReference type="Proteomes" id="UP000479710"/>
    </source>
</evidence>
<comment type="caution">
    <text evidence="2">The sequence shown here is derived from an EMBL/GenBank/DDBJ whole genome shotgun (WGS) entry which is preliminary data.</text>
</comment>
<reference evidence="2 3" key="1">
    <citation type="submission" date="2019-11" db="EMBL/GenBank/DDBJ databases">
        <title>Whole genome sequence of Oryza granulata.</title>
        <authorList>
            <person name="Li W."/>
        </authorList>
    </citation>
    <scope>NUCLEOTIDE SEQUENCE [LARGE SCALE GENOMIC DNA]</scope>
    <source>
        <strain evidence="3">cv. Menghai</strain>
        <tissue evidence="2">Leaf</tissue>
    </source>
</reference>
<dbReference type="EMBL" id="SPHZ02000007">
    <property type="protein sequence ID" value="KAF0909324.1"/>
    <property type="molecule type" value="Genomic_DNA"/>
</dbReference>
<accession>A0A6G1DB17</accession>
<dbReference type="Proteomes" id="UP000479710">
    <property type="component" value="Unassembled WGS sequence"/>
</dbReference>
<evidence type="ECO:0000256" key="1">
    <source>
        <dbReference type="SAM" id="MobiDB-lite"/>
    </source>
</evidence>
<proteinExistence type="predicted"/>
<gene>
    <name evidence="2" type="ORF">E2562_035188</name>
</gene>
<sequence length="113" mass="12691">MRPADAQRFEDVSLWQHACAHRYAARGDRHADIGCQARLVAFVAKSGGRKASWLGWLPGSDRQHRVEKMRAASWEDEAQKGEDGGRCGPGGEMPREEQRESWVPTRSTGRHHA</sequence>
<protein>
    <submittedName>
        <fullName evidence="2">Uncharacterized protein</fullName>
    </submittedName>
</protein>
<name>A0A6G1DB17_9ORYZ</name>
<organism evidence="2 3">
    <name type="scientific">Oryza meyeriana var. granulata</name>
    <dbReference type="NCBI Taxonomy" id="110450"/>
    <lineage>
        <taxon>Eukaryota</taxon>
        <taxon>Viridiplantae</taxon>
        <taxon>Streptophyta</taxon>
        <taxon>Embryophyta</taxon>
        <taxon>Tracheophyta</taxon>
        <taxon>Spermatophyta</taxon>
        <taxon>Magnoliopsida</taxon>
        <taxon>Liliopsida</taxon>
        <taxon>Poales</taxon>
        <taxon>Poaceae</taxon>
        <taxon>BOP clade</taxon>
        <taxon>Oryzoideae</taxon>
        <taxon>Oryzeae</taxon>
        <taxon>Oryzinae</taxon>
        <taxon>Oryza</taxon>
        <taxon>Oryza meyeriana</taxon>
    </lineage>
</organism>
<evidence type="ECO:0000313" key="2">
    <source>
        <dbReference type="EMBL" id="KAF0909324.1"/>
    </source>
</evidence>
<feature type="region of interest" description="Disordered" evidence="1">
    <location>
        <begin position="67"/>
        <end position="113"/>
    </location>
</feature>